<protein>
    <submittedName>
        <fullName evidence="1">Uncharacterized protein</fullName>
    </submittedName>
</protein>
<reference evidence="1" key="1">
    <citation type="journal article" date="2023" name="G3 (Bethesda)">
        <title>A reference genome for the long-term kleptoplast-retaining sea slug Elysia crispata morphotype clarki.</title>
        <authorList>
            <person name="Eastman K.E."/>
            <person name="Pendleton A.L."/>
            <person name="Shaikh M.A."/>
            <person name="Suttiyut T."/>
            <person name="Ogas R."/>
            <person name="Tomko P."/>
            <person name="Gavelis G."/>
            <person name="Widhalm J.R."/>
            <person name="Wisecaver J.H."/>
        </authorList>
    </citation>
    <scope>NUCLEOTIDE SEQUENCE</scope>
    <source>
        <strain evidence="1">ECLA1</strain>
    </source>
</reference>
<dbReference type="EMBL" id="JAWDGP010006444">
    <property type="protein sequence ID" value="KAK3741110.1"/>
    <property type="molecule type" value="Genomic_DNA"/>
</dbReference>
<sequence length="161" mass="18224">MSAACGPAKLLRSKHRCREEEVIKTVRRHLIENAVAQQGLKAYAGIPLWEISGLQQRAQVERAGAGRGPGLTGLKKSQIYKFRYRNCWLHNPLQMSCLLLSSPISQRHFESSLPEDWKREMPDITNNLGNLQDTVLNLYDFLHGGVFGDELDDLQILDTSH</sequence>
<dbReference type="AlphaFoldDB" id="A0AAE1CWL7"/>
<evidence type="ECO:0000313" key="1">
    <source>
        <dbReference type="EMBL" id="KAK3741110.1"/>
    </source>
</evidence>
<proteinExistence type="predicted"/>
<comment type="caution">
    <text evidence="1">The sequence shown here is derived from an EMBL/GenBank/DDBJ whole genome shotgun (WGS) entry which is preliminary data.</text>
</comment>
<accession>A0AAE1CWL7</accession>
<dbReference type="Proteomes" id="UP001283361">
    <property type="component" value="Unassembled WGS sequence"/>
</dbReference>
<organism evidence="1 2">
    <name type="scientific">Elysia crispata</name>
    <name type="common">lettuce slug</name>
    <dbReference type="NCBI Taxonomy" id="231223"/>
    <lineage>
        <taxon>Eukaryota</taxon>
        <taxon>Metazoa</taxon>
        <taxon>Spiralia</taxon>
        <taxon>Lophotrochozoa</taxon>
        <taxon>Mollusca</taxon>
        <taxon>Gastropoda</taxon>
        <taxon>Heterobranchia</taxon>
        <taxon>Euthyneura</taxon>
        <taxon>Panpulmonata</taxon>
        <taxon>Sacoglossa</taxon>
        <taxon>Placobranchoidea</taxon>
        <taxon>Plakobranchidae</taxon>
        <taxon>Elysia</taxon>
    </lineage>
</organism>
<gene>
    <name evidence="1" type="ORF">RRG08_042477</name>
</gene>
<evidence type="ECO:0000313" key="2">
    <source>
        <dbReference type="Proteomes" id="UP001283361"/>
    </source>
</evidence>
<keyword evidence="2" id="KW-1185">Reference proteome</keyword>
<name>A0AAE1CWL7_9GAST</name>